<reference evidence="2 3" key="1">
    <citation type="submission" date="2018-06" db="EMBL/GenBank/DDBJ databases">
        <title>Genomic Encyclopedia of Type Strains, Phase IV (KMG-IV): sequencing the most valuable type-strain genomes for metagenomic binning, comparative biology and taxonomic classification.</title>
        <authorList>
            <person name="Goeker M."/>
        </authorList>
    </citation>
    <scope>NUCLEOTIDE SEQUENCE [LARGE SCALE GENOMIC DNA]</scope>
    <source>
        <strain evidence="2 3">DSM 24875</strain>
    </source>
</reference>
<feature type="compositionally biased region" description="Acidic residues" evidence="1">
    <location>
        <begin position="81"/>
        <end position="110"/>
    </location>
</feature>
<dbReference type="Pfam" id="PF09538">
    <property type="entry name" value="FYDLN_acid"/>
    <property type="match status" value="1"/>
</dbReference>
<keyword evidence="3" id="KW-1185">Reference proteome</keyword>
<evidence type="ECO:0000256" key="1">
    <source>
        <dbReference type="SAM" id="MobiDB-lite"/>
    </source>
</evidence>
<gene>
    <name evidence="2" type="ORF">DFR50_120125</name>
</gene>
<name>A0A366F5M0_9HYPH</name>
<evidence type="ECO:0000313" key="2">
    <source>
        <dbReference type="EMBL" id="RBP09924.1"/>
    </source>
</evidence>
<dbReference type="OrthoDB" id="9815689at2"/>
<accession>A0A366F5M0</accession>
<dbReference type="NCBIfam" id="TIGR02300">
    <property type="entry name" value="FYDLN_acid"/>
    <property type="match status" value="1"/>
</dbReference>
<dbReference type="Proteomes" id="UP000253529">
    <property type="component" value="Unassembled WGS sequence"/>
</dbReference>
<organism evidence="2 3">
    <name type="scientific">Roseiarcus fermentans</name>
    <dbReference type="NCBI Taxonomy" id="1473586"/>
    <lineage>
        <taxon>Bacteria</taxon>
        <taxon>Pseudomonadati</taxon>
        <taxon>Pseudomonadota</taxon>
        <taxon>Alphaproteobacteria</taxon>
        <taxon>Hyphomicrobiales</taxon>
        <taxon>Roseiarcaceae</taxon>
        <taxon>Roseiarcus</taxon>
    </lineage>
</organism>
<evidence type="ECO:0000313" key="3">
    <source>
        <dbReference type="Proteomes" id="UP000253529"/>
    </source>
</evidence>
<proteinExistence type="predicted"/>
<sequence length="124" mass="13319">MAKPELGAKRQCQACGAKFFDLNKDPIVCPKCGTVFQGVAMRARAASKEDDEDTEMTAPAGVDMVSLDEVEAGEEKAAETVAEDIDVEDDAADVEDDSFLEEEEEDDDDVTNLIDGDIAPDEEG</sequence>
<dbReference type="InterPro" id="IPR012644">
    <property type="entry name" value="CHP02300_FYDLN_acid"/>
</dbReference>
<feature type="region of interest" description="Disordered" evidence="1">
    <location>
        <begin position="71"/>
        <end position="124"/>
    </location>
</feature>
<dbReference type="EMBL" id="QNRK01000020">
    <property type="protein sequence ID" value="RBP09924.1"/>
    <property type="molecule type" value="Genomic_DNA"/>
</dbReference>
<dbReference type="AlphaFoldDB" id="A0A366F5M0"/>
<dbReference type="RefSeq" id="WP_113890658.1">
    <property type="nucleotide sequence ID" value="NZ_QNRK01000020.1"/>
</dbReference>
<comment type="caution">
    <text evidence="2">The sequence shown here is derived from an EMBL/GenBank/DDBJ whole genome shotgun (WGS) entry which is preliminary data.</text>
</comment>
<protein>
    <submittedName>
        <fullName evidence="2">Uncharacterized protein (TIGR02300 family)</fullName>
    </submittedName>
</protein>